<feature type="signal peptide" evidence="1">
    <location>
        <begin position="1"/>
        <end position="21"/>
    </location>
</feature>
<evidence type="ECO:0000313" key="3">
    <source>
        <dbReference type="Proteomes" id="UP000194664"/>
    </source>
</evidence>
<protein>
    <recommendedName>
        <fullName evidence="4">Lipoprotein</fullName>
    </recommendedName>
</protein>
<organism evidence="2 3">
    <name type="scientific">Marivivens niveibacter</name>
    <dbReference type="NCBI Taxonomy" id="1930667"/>
    <lineage>
        <taxon>Bacteria</taxon>
        <taxon>Pseudomonadati</taxon>
        <taxon>Pseudomonadota</taxon>
        <taxon>Alphaproteobacteria</taxon>
        <taxon>Rhodobacterales</taxon>
        <taxon>Paracoccaceae</taxon>
        <taxon>Marivivens group</taxon>
        <taxon>Marivivens</taxon>
    </lineage>
</organism>
<keyword evidence="1" id="KW-0732">Signal</keyword>
<evidence type="ECO:0000256" key="1">
    <source>
        <dbReference type="SAM" id="SignalP"/>
    </source>
</evidence>
<feature type="chain" id="PRO_5013146235" description="Lipoprotein" evidence="1">
    <location>
        <begin position="22"/>
        <end position="87"/>
    </location>
</feature>
<evidence type="ECO:0008006" key="4">
    <source>
        <dbReference type="Google" id="ProtNLM"/>
    </source>
</evidence>
<accession>A0A251WZ83</accession>
<dbReference type="AlphaFoldDB" id="A0A251WZ83"/>
<keyword evidence="3" id="KW-1185">Reference proteome</keyword>
<dbReference type="RefSeq" id="WP_086451081.1">
    <property type="nucleotide sequence ID" value="NZ_MSPP01000002.1"/>
</dbReference>
<dbReference type="PROSITE" id="PS51257">
    <property type="entry name" value="PROKAR_LIPOPROTEIN"/>
    <property type="match status" value="1"/>
</dbReference>
<proteinExistence type="predicted"/>
<sequence length="87" mass="9197">MTRAFYLLAAVFVGLSACTMGDFPLDADGNPIYPPEVVAALPEGVDPAIVFSADNGCYAFEIETTDPRSGFPLIDRNGEPVCAPTVE</sequence>
<evidence type="ECO:0000313" key="2">
    <source>
        <dbReference type="EMBL" id="OUD09747.1"/>
    </source>
</evidence>
<dbReference type="OrthoDB" id="7869656at2"/>
<reference evidence="2 3" key="1">
    <citation type="submission" date="2016-12" db="EMBL/GenBank/DDBJ databases">
        <title>The draft genome sequence of HSLHS2.</title>
        <authorList>
            <person name="Hu D."/>
            <person name="Wang L."/>
            <person name="Shao Z."/>
        </authorList>
    </citation>
    <scope>NUCLEOTIDE SEQUENCE [LARGE SCALE GENOMIC DNA]</scope>
    <source>
        <strain evidence="2">MCCC 1A06712</strain>
    </source>
</reference>
<gene>
    <name evidence="2" type="ORF">BVC71_07910</name>
</gene>
<name>A0A251WZ83_9RHOB</name>
<comment type="caution">
    <text evidence="2">The sequence shown here is derived from an EMBL/GenBank/DDBJ whole genome shotgun (WGS) entry which is preliminary data.</text>
</comment>
<dbReference type="Proteomes" id="UP000194664">
    <property type="component" value="Unassembled WGS sequence"/>
</dbReference>
<dbReference type="EMBL" id="MSPP01000002">
    <property type="protein sequence ID" value="OUD09747.1"/>
    <property type="molecule type" value="Genomic_DNA"/>
</dbReference>